<evidence type="ECO:0000313" key="1">
    <source>
        <dbReference type="EMBL" id="KAH7958846.1"/>
    </source>
</evidence>
<gene>
    <name evidence="1" type="ORF">HPB49_005718</name>
</gene>
<name>A0ACB8D3A9_DERSI</name>
<keyword evidence="2" id="KW-1185">Reference proteome</keyword>
<sequence>MAVQTKNEIPRPWKNTKTPSHPQNLLQTKPLSKGAAGPTNIGGKTAVQVSPEPGISVLIGADYYWQLVSGRIRRLDDSLTTIESIIGWRLHGDTRSPPKFYKPETVRNFNICLTKANVSQQLRSFCEAEHLGLTNEERLSKDDEYVLKNYVE</sequence>
<comment type="caution">
    <text evidence="1">The sequence shown here is derived from an EMBL/GenBank/DDBJ whole genome shotgun (WGS) entry which is preliminary data.</text>
</comment>
<dbReference type="Proteomes" id="UP000821865">
    <property type="component" value="Chromosome 3"/>
</dbReference>
<evidence type="ECO:0000313" key="2">
    <source>
        <dbReference type="Proteomes" id="UP000821865"/>
    </source>
</evidence>
<accession>A0ACB8D3A9</accession>
<organism evidence="1 2">
    <name type="scientific">Dermacentor silvarum</name>
    <name type="common">Tick</name>
    <dbReference type="NCBI Taxonomy" id="543639"/>
    <lineage>
        <taxon>Eukaryota</taxon>
        <taxon>Metazoa</taxon>
        <taxon>Ecdysozoa</taxon>
        <taxon>Arthropoda</taxon>
        <taxon>Chelicerata</taxon>
        <taxon>Arachnida</taxon>
        <taxon>Acari</taxon>
        <taxon>Parasitiformes</taxon>
        <taxon>Ixodida</taxon>
        <taxon>Ixodoidea</taxon>
        <taxon>Ixodidae</taxon>
        <taxon>Rhipicephalinae</taxon>
        <taxon>Dermacentor</taxon>
    </lineage>
</organism>
<protein>
    <submittedName>
        <fullName evidence="1">Uncharacterized protein</fullName>
    </submittedName>
</protein>
<dbReference type="EMBL" id="CM023472">
    <property type="protein sequence ID" value="KAH7958846.1"/>
    <property type="molecule type" value="Genomic_DNA"/>
</dbReference>
<proteinExistence type="predicted"/>
<reference evidence="1" key="1">
    <citation type="submission" date="2020-05" db="EMBL/GenBank/DDBJ databases">
        <title>Large-scale comparative analyses of tick genomes elucidate their genetic diversity and vector capacities.</title>
        <authorList>
            <person name="Jia N."/>
            <person name="Wang J."/>
            <person name="Shi W."/>
            <person name="Du L."/>
            <person name="Sun Y."/>
            <person name="Zhan W."/>
            <person name="Jiang J."/>
            <person name="Wang Q."/>
            <person name="Zhang B."/>
            <person name="Ji P."/>
            <person name="Sakyi L.B."/>
            <person name="Cui X."/>
            <person name="Yuan T."/>
            <person name="Jiang B."/>
            <person name="Yang W."/>
            <person name="Lam T.T.-Y."/>
            <person name="Chang Q."/>
            <person name="Ding S."/>
            <person name="Wang X."/>
            <person name="Zhu J."/>
            <person name="Ruan X."/>
            <person name="Zhao L."/>
            <person name="Wei J."/>
            <person name="Que T."/>
            <person name="Du C."/>
            <person name="Cheng J."/>
            <person name="Dai P."/>
            <person name="Han X."/>
            <person name="Huang E."/>
            <person name="Gao Y."/>
            <person name="Liu J."/>
            <person name="Shao H."/>
            <person name="Ye R."/>
            <person name="Li L."/>
            <person name="Wei W."/>
            <person name="Wang X."/>
            <person name="Wang C."/>
            <person name="Yang T."/>
            <person name="Huo Q."/>
            <person name="Li W."/>
            <person name="Guo W."/>
            <person name="Chen H."/>
            <person name="Zhou L."/>
            <person name="Ni X."/>
            <person name="Tian J."/>
            <person name="Zhou Y."/>
            <person name="Sheng Y."/>
            <person name="Liu T."/>
            <person name="Pan Y."/>
            <person name="Xia L."/>
            <person name="Li J."/>
            <person name="Zhao F."/>
            <person name="Cao W."/>
        </authorList>
    </citation>
    <scope>NUCLEOTIDE SEQUENCE</scope>
    <source>
        <strain evidence="1">Dsil-2018</strain>
    </source>
</reference>